<feature type="transmembrane region" description="Helical" evidence="1">
    <location>
        <begin position="60"/>
        <end position="81"/>
    </location>
</feature>
<accession>A0A845QWL8</accession>
<evidence type="ECO:0000256" key="1">
    <source>
        <dbReference type="SAM" id="Phobius"/>
    </source>
</evidence>
<keyword evidence="3" id="KW-1185">Reference proteome</keyword>
<feature type="transmembrane region" description="Helical" evidence="1">
    <location>
        <begin position="87"/>
        <end position="106"/>
    </location>
</feature>
<gene>
    <name evidence="2" type="ORF">D3Z33_01635</name>
</gene>
<comment type="caution">
    <text evidence="2">The sequence shown here is derived from an EMBL/GenBank/DDBJ whole genome shotgun (WGS) entry which is preliminary data.</text>
</comment>
<dbReference type="AlphaFoldDB" id="A0A845QWL8"/>
<organism evidence="2 3">
    <name type="scientific">Senegalia massiliensis</name>
    <dbReference type="NCBI Taxonomy" id="1720316"/>
    <lineage>
        <taxon>Bacteria</taxon>
        <taxon>Bacillati</taxon>
        <taxon>Bacillota</taxon>
        <taxon>Clostridia</taxon>
        <taxon>Eubacteriales</taxon>
        <taxon>Clostridiaceae</taxon>
        <taxon>Senegalia</taxon>
    </lineage>
</organism>
<dbReference type="Proteomes" id="UP000467132">
    <property type="component" value="Unassembled WGS sequence"/>
</dbReference>
<dbReference type="RefSeq" id="WP_160196059.1">
    <property type="nucleotide sequence ID" value="NZ_QXXA01000003.1"/>
</dbReference>
<protein>
    <submittedName>
        <fullName evidence="2">Uncharacterized protein</fullName>
    </submittedName>
</protein>
<proteinExistence type="predicted"/>
<reference evidence="2 3" key="1">
    <citation type="submission" date="2018-08" db="EMBL/GenBank/DDBJ databases">
        <title>Murine metabolic-syndrome-specific gut microbial biobank.</title>
        <authorList>
            <person name="Liu C."/>
        </authorList>
    </citation>
    <scope>NUCLEOTIDE SEQUENCE [LARGE SCALE GENOMIC DNA]</scope>
    <source>
        <strain evidence="2 3">583</strain>
    </source>
</reference>
<feature type="transmembrane region" description="Helical" evidence="1">
    <location>
        <begin position="7"/>
        <end position="27"/>
    </location>
</feature>
<evidence type="ECO:0000313" key="3">
    <source>
        <dbReference type="Proteomes" id="UP000467132"/>
    </source>
</evidence>
<name>A0A845QWL8_9CLOT</name>
<sequence>MKPIIKIMIFITIIILGIILLSTSSHYNHGNSWLISWTGSILYMVILLISNYIKNYKSKVLYFFNNTISILAMYFLLSKILLDKESAIFMIWMYILSTSRLSNNFFRKGQKRKINNMKTDI</sequence>
<keyword evidence="1" id="KW-0472">Membrane</keyword>
<feature type="transmembrane region" description="Helical" evidence="1">
    <location>
        <begin position="33"/>
        <end position="53"/>
    </location>
</feature>
<keyword evidence="1" id="KW-0812">Transmembrane</keyword>
<evidence type="ECO:0000313" key="2">
    <source>
        <dbReference type="EMBL" id="NBI05552.1"/>
    </source>
</evidence>
<dbReference type="EMBL" id="QXXA01000003">
    <property type="protein sequence ID" value="NBI05552.1"/>
    <property type="molecule type" value="Genomic_DNA"/>
</dbReference>
<keyword evidence="1" id="KW-1133">Transmembrane helix</keyword>